<evidence type="ECO:0000256" key="1">
    <source>
        <dbReference type="SAM" id="MobiDB-lite"/>
    </source>
</evidence>
<gene>
    <name evidence="2" type="ORF">RVR_4412</name>
</gene>
<evidence type="ECO:0000313" key="3">
    <source>
        <dbReference type="Proteomes" id="UP000595703"/>
    </source>
</evidence>
<feature type="compositionally biased region" description="Low complexity" evidence="1">
    <location>
        <begin position="66"/>
        <end position="75"/>
    </location>
</feature>
<proteinExistence type="predicted"/>
<dbReference type="EMBL" id="AP018365">
    <property type="protein sequence ID" value="BBA98281.1"/>
    <property type="molecule type" value="Genomic_DNA"/>
</dbReference>
<dbReference type="RefSeq" id="WP_202234442.1">
    <property type="nucleotide sequence ID" value="NZ_AP018365.1"/>
</dbReference>
<reference evidence="2 3" key="2">
    <citation type="journal article" date="2011" name="J. Antibiot.">
        <title>Furaquinocins I and J: novel polyketide isoprenoid hybrid compounds from Streptomyces reveromyceticus SN-593.</title>
        <authorList>
            <person name="Panthee S."/>
            <person name="Takahashi S."/>
            <person name="Takagi H."/>
            <person name="Nogawa T."/>
            <person name="Oowada E."/>
            <person name="Uramoto M."/>
            <person name="Osada H."/>
        </authorList>
    </citation>
    <scope>NUCLEOTIDE SEQUENCE [LARGE SCALE GENOMIC DNA]</scope>
    <source>
        <strain evidence="2 3">SN-593</strain>
    </source>
</reference>
<organism evidence="2 3">
    <name type="scientific">Actinacidiphila reveromycinica</name>
    <dbReference type="NCBI Taxonomy" id="659352"/>
    <lineage>
        <taxon>Bacteria</taxon>
        <taxon>Bacillati</taxon>
        <taxon>Actinomycetota</taxon>
        <taxon>Actinomycetes</taxon>
        <taxon>Kitasatosporales</taxon>
        <taxon>Streptomycetaceae</taxon>
        <taxon>Actinacidiphila</taxon>
    </lineage>
</organism>
<reference evidence="2 3" key="1">
    <citation type="journal article" date="2010" name="J. Bacteriol.">
        <title>Biochemical characterization of a novel indole prenyltransferase from Streptomyces sp. SN-593.</title>
        <authorList>
            <person name="Takahashi S."/>
            <person name="Takagi H."/>
            <person name="Toyoda A."/>
            <person name="Uramoto M."/>
            <person name="Nogawa T."/>
            <person name="Ueki M."/>
            <person name="Sakaki Y."/>
            <person name="Osada H."/>
        </authorList>
    </citation>
    <scope>NUCLEOTIDE SEQUENCE [LARGE SCALE GENOMIC DNA]</scope>
    <source>
        <strain evidence="2 3">SN-593</strain>
    </source>
</reference>
<evidence type="ECO:0000313" key="2">
    <source>
        <dbReference type="EMBL" id="BBA98281.1"/>
    </source>
</evidence>
<evidence type="ECO:0008006" key="4">
    <source>
        <dbReference type="Google" id="ProtNLM"/>
    </source>
</evidence>
<reference evidence="2 3" key="4">
    <citation type="journal article" date="2020" name="Sci. Rep.">
        <title>beta-carboline chemical signals induce reveromycin production through a LuxR family regulator in Streptomyces sp. SN-593.</title>
        <authorList>
            <person name="Panthee S."/>
            <person name="Kito N."/>
            <person name="Hayashi T."/>
            <person name="Shimizu T."/>
            <person name="Ishikawa J."/>
            <person name="Hamamoto H."/>
            <person name="Osada H."/>
            <person name="Takahashi S."/>
        </authorList>
    </citation>
    <scope>NUCLEOTIDE SEQUENCE [LARGE SCALE GENOMIC DNA]</scope>
    <source>
        <strain evidence="2 3">SN-593</strain>
    </source>
</reference>
<sequence length="104" mass="11038">MTGRQLVIGGVATLFVLLLLVLAGCMKVAGDDDCDDDWFALAAVEKPSPPRPPAQRAPSLEKKPTTPKQPVTKIPAPRSPSTWKAGPAKGHGTTHHHGHDDLCD</sequence>
<accession>A0A7U3UTE7</accession>
<dbReference type="Proteomes" id="UP000595703">
    <property type="component" value="Chromosome"/>
</dbReference>
<protein>
    <recommendedName>
        <fullName evidence="4">Lipoprotein</fullName>
    </recommendedName>
</protein>
<feature type="region of interest" description="Disordered" evidence="1">
    <location>
        <begin position="44"/>
        <end position="104"/>
    </location>
</feature>
<keyword evidence="3" id="KW-1185">Reference proteome</keyword>
<dbReference type="AlphaFoldDB" id="A0A7U3UTE7"/>
<dbReference type="PROSITE" id="PS51257">
    <property type="entry name" value="PROKAR_LIPOPROTEIN"/>
    <property type="match status" value="1"/>
</dbReference>
<reference evidence="2 3" key="3">
    <citation type="journal article" date="2011" name="Nat. Chem. Biol.">
        <title>Reveromycin A biosynthesis uses RevG and RevJ for stereospecific spiroacetal formation.</title>
        <authorList>
            <person name="Takahashi S."/>
            <person name="Toyoda A."/>
            <person name="Sekiyama Y."/>
            <person name="Takagi H."/>
            <person name="Nogawa T."/>
            <person name="Uramoto M."/>
            <person name="Suzuki R."/>
            <person name="Koshino H."/>
            <person name="Kumano T."/>
            <person name="Panthee S."/>
            <person name="Dairi T."/>
            <person name="Ishikawa J."/>
            <person name="Ikeda H."/>
            <person name="Sakaki Y."/>
            <person name="Osada H."/>
        </authorList>
    </citation>
    <scope>NUCLEOTIDE SEQUENCE [LARGE SCALE GENOMIC DNA]</scope>
    <source>
        <strain evidence="2 3">SN-593</strain>
    </source>
</reference>
<name>A0A7U3UTE7_9ACTN</name>
<dbReference type="KEGG" id="arev:RVR_4412"/>